<evidence type="ECO:0000313" key="1">
    <source>
        <dbReference type="EMBL" id="KRM02816.1"/>
    </source>
</evidence>
<protein>
    <recommendedName>
        <fullName evidence="3">TPR repeat-containing protein</fullName>
    </recommendedName>
</protein>
<proteinExistence type="predicted"/>
<evidence type="ECO:0000313" key="2">
    <source>
        <dbReference type="Proteomes" id="UP000051739"/>
    </source>
</evidence>
<dbReference type="RefSeq" id="WP_056936979.1">
    <property type="nucleotide sequence ID" value="NZ_AZFN01000006.1"/>
</dbReference>
<dbReference type="Proteomes" id="UP000051739">
    <property type="component" value="Unassembled WGS sequence"/>
</dbReference>
<gene>
    <name evidence="1" type="ORF">FC60_GL001511</name>
</gene>
<dbReference type="PATRIC" id="fig|1423749.3.peg.1564"/>
<accession>A0A0R1VBF6</accession>
<evidence type="ECO:0008006" key="3">
    <source>
        <dbReference type="Google" id="ProtNLM"/>
    </source>
</evidence>
<sequence>MNSDQQIQFEKAQQALDQHQYSEAARILAPLNDEVDLFVINHSLVKALYEMGQYRQAWSLVNEHLADYQQSAELTALAVQVALVNHQMINARKLALASHHDDRLLRQIDQAEDKMRETMQQSLQGIQRRFIHLGDQAFNGQQERFHAADQLPLNEYVQAAKYLVRDPFVRPLIRASIIQNLQQLQVKEIITIYWIDEQEYSVDLAKLKPVDEYPIVIEVQKLLSDRYGQSDPVTLQTYLQEFYLQLTLLYPRIEETIVDAQAWYVALCAYSQTTNEPAIQVAKEWQNRLTKLINRMM</sequence>
<name>A0A0R1VBF6_9LACO</name>
<comment type="caution">
    <text evidence="1">The sequence shown here is derived from an EMBL/GenBank/DDBJ whole genome shotgun (WGS) entry which is preliminary data.</text>
</comment>
<organism evidence="1 2">
    <name type="scientific">Limosilactobacillus gastricus DSM 16045</name>
    <dbReference type="NCBI Taxonomy" id="1423749"/>
    <lineage>
        <taxon>Bacteria</taxon>
        <taxon>Bacillati</taxon>
        <taxon>Bacillota</taxon>
        <taxon>Bacilli</taxon>
        <taxon>Lactobacillales</taxon>
        <taxon>Lactobacillaceae</taxon>
        <taxon>Limosilactobacillus</taxon>
    </lineage>
</organism>
<reference evidence="1 2" key="1">
    <citation type="journal article" date="2015" name="Genome Announc.">
        <title>Expanding the biotechnology potential of lactobacilli through comparative genomics of 213 strains and associated genera.</title>
        <authorList>
            <person name="Sun Z."/>
            <person name="Harris H.M."/>
            <person name="McCann A."/>
            <person name="Guo C."/>
            <person name="Argimon S."/>
            <person name="Zhang W."/>
            <person name="Yang X."/>
            <person name="Jeffery I.B."/>
            <person name="Cooney J.C."/>
            <person name="Kagawa T.F."/>
            <person name="Liu W."/>
            <person name="Song Y."/>
            <person name="Salvetti E."/>
            <person name="Wrobel A."/>
            <person name="Rasinkangas P."/>
            <person name="Parkhill J."/>
            <person name="Rea M.C."/>
            <person name="O'Sullivan O."/>
            <person name="Ritari J."/>
            <person name="Douillard F.P."/>
            <person name="Paul Ross R."/>
            <person name="Yang R."/>
            <person name="Briner A.E."/>
            <person name="Felis G.E."/>
            <person name="de Vos W.M."/>
            <person name="Barrangou R."/>
            <person name="Klaenhammer T.R."/>
            <person name="Caufield P.W."/>
            <person name="Cui Y."/>
            <person name="Zhang H."/>
            <person name="O'Toole P.W."/>
        </authorList>
    </citation>
    <scope>NUCLEOTIDE SEQUENCE [LARGE SCALE GENOMIC DNA]</scope>
    <source>
        <strain evidence="1 2">DSM 16045</strain>
    </source>
</reference>
<dbReference type="AlphaFoldDB" id="A0A0R1VBF6"/>
<dbReference type="EMBL" id="AZFN01000006">
    <property type="protein sequence ID" value="KRM02816.1"/>
    <property type="molecule type" value="Genomic_DNA"/>
</dbReference>
<keyword evidence="2" id="KW-1185">Reference proteome</keyword>